<dbReference type="SUPFAM" id="SSF53850">
    <property type="entry name" value="Periplasmic binding protein-like II"/>
    <property type="match status" value="1"/>
</dbReference>
<dbReference type="RefSeq" id="WP_196759168.1">
    <property type="nucleotide sequence ID" value="NZ_LXHB01000094.1"/>
</dbReference>
<accession>A0A198UEL0</accession>
<organism evidence="2 3">
    <name type="scientific">Moraxella catarrhalis</name>
    <name type="common">Branhamella catarrhalis</name>
    <dbReference type="NCBI Taxonomy" id="480"/>
    <lineage>
        <taxon>Bacteria</taxon>
        <taxon>Pseudomonadati</taxon>
        <taxon>Pseudomonadota</taxon>
        <taxon>Gammaproteobacteria</taxon>
        <taxon>Moraxellales</taxon>
        <taxon>Moraxellaceae</taxon>
        <taxon>Moraxella</taxon>
    </lineage>
</organism>
<protein>
    <submittedName>
        <fullName evidence="2">Glycine betaine transport system permease protein</fullName>
    </submittedName>
</protein>
<sequence length="293" mass="32877">MLKKSVLLLMSVLLVACQSQDDKIRIATKPMTEQFIIAEMLAILIEQETGTAVEITKGIGGGTANIHPAMLKGEFDLYPEYTGTAWLYVLKNEPIFDQAVLLENLKTSYQDKYNFRWVGMYGFDNTFGLAVRSDYANANQIATFSQLAPVSPNLTFGAEYDFFERDDGYQALSDTYGYHFKNTKDLDIGLKYQALNNSQIDVVSISTTDGALTNPNLKVLTDDKAFYTHYHAGTVVRQEALQKYPKLESALMKMDGLISEQEMASLNDLVENQGHNERKVAQDFLRKKSLLAS</sequence>
<keyword evidence="3" id="KW-1185">Reference proteome</keyword>
<feature type="domain" description="ABC-type glycine betaine transport system substrate-binding" evidence="1">
    <location>
        <begin position="22"/>
        <end position="287"/>
    </location>
</feature>
<evidence type="ECO:0000259" key="1">
    <source>
        <dbReference type="Pfam" id="PF04069"/>
    </source>
</evidence>
<dbReference type="Gene3D" id="3.40.190.10">
    <property type="entry name" value="Periplasmic binding protein-like II"/>
    <property type="match status" value="1"/>
</dbReference>
<dbReference type="PATRIC" id="fig|480.237.peg.111"/>
<reference evidence="2 3" key="1">
    <citation type="journal article" date="2016" name="Genome Biol. Evol.">
        <title>Comparative Genomic Analyses of the Moraxella catarrhalis Serosensitive and Seroresistant Lineages Demonstrate Their Independent Evolution.</title>
        <authorList>
            <person name="Earl J.P."/>
            <person name="de Vries S.P."/>
            <person name="Ahmed A."/>
            <person name="Powell E."/>
            <person name="Schultz M.P."/>
            <person name="Hermans P.W."/>
            <person name="Hill D.J."/>
            <person name="Zhou Z."/>
            <person name="Constantinidou C.I."/>
            <person name="Hu F.Z."/>
            <person name="Bootsma H.J."/>
            <person name="Ehrlich G.D."/>
        </authorList>
    </citation>
    <scope>NUCLEOTIDE SEQUENCE [LARGE SCALE GENOMIC DNA]</scope>
    <source>
        <strain evidence="2 3">Z7542</strain>
    </source>
</reference>
<dbReference type="Gene3D" id="3.40.190.120">
    <property type="entry name" value="Osmoprotection protein (prox), domain 2"/>
    <property type="match status" value="1"/>
</dbReference>
<comment type="caution">
    <text evidence="2">The sequence shown here is derived from an EMBL/GenBank/DDBJ whole genome shotgun (WGS) entry which is preliminary data.</text>
</comment>
<dbReference type="AlphaFoldDB" id="A0A198UEL0"/>
<dbReference type="GO" id="GO:0022857">
    <property type="term" value="F:transmembrane transporter activity"/>
    <property type="evidence" value="ECO:0007669"/>
    <property type="project" value="InterPro"/>
</dbReference>
<dbReference type="Proteomes" id="UP000078228">
    <property type="component" value="Unassembled WGS sequence"/>
</dbReference>
<dbReference type="InterPro" id="IPR007210">
    <property type="entry name" value="ABC_Gly_betaine_transp_sub-bd"/>
</dbReference>
<gene>
    <name evidence="2" type="ORF">AO384_2177</name>
</gene>
<proteinExistence type="predicted"/>
<name>A0A198UEL0_MORCA</name>
<dbReference type="GO" id="GO:0043190">
    <property type="term" value="C:ATP-binding cassette (ABC) transporter complex"/>
    <property type="evidence" value="ECO:0007669"/>
    <property type="project" value="InterPro"/>
</dbReference>
<dbReference type="EMBL" id="LXHC01000028">
    <property type="protein sequence ID" value="OAU94820.1"/>
    <property type="molecule type" value="Genomic_DNA"/>
</dbReference>
<dbReference type="PROSITE" id="PS51257">
    <property type="entry name" value="PROKAR_LIPOPROTEIN"/>
    <property type="match status" value="1"/>
</dbReference>
<evidence type="ECO:0000313" key="3">
    <source>
        <dbReference type="Proteomes" id="UP000078228"/>
    </source>
</evidence>
<dbReference type="Pfam" id="PF04069">
    <property type="entry name" value="OpuAC"/>
    <property type="match status" value="1"/>
</dbReference>
<evidence type="ECO:0000313" key="2">
    <source>
        <dbReference type="EMBL" id="OAU94820.1"/>
    </source>
</evidence>